<dbReference type="AlphaFoldDB" id="A0A3M7TZA3"/>
<accession>A0A3M7TZA3</accession>
<dbReference type="EMBL" id="RHIB01000001">
    <property type="protein sequence ID" value="RNA69765.1"/>
    <property type="molecule type" value="Genomic_DNA"/>
</dbReference>
<evidence type="ECO:0000313" key="7">
    <source>
        <dbReference type="Proteomes" id="UP000278746"/>
    </source>
</evidence>
<feature type="transmembrane region" description="Helical" evidence="5">
    <location>
        <begin position="6"/>
        <end position="23"/>
    </location>
</feature>
<dbReference type="PANTHER" id="PTHR43847">
    <property type="entry name" value="BLL3993 PROTEIN"/>
    <property type="match status" value="1"/>
</dbReference>
<evidence type="ECO:0000256" key="1">
    <source>
        <dbReference type="ARBA" id="ARBA00004127"/>
    </source>
</evidence>
<keyword evidence="3 5" id="KW-1133">Transmembrane helix</keyword>
<keyword evidence="2 5" id="KW-0812">Transmembrane</keyword>
<dbReference type="GO" id="GO:0012505">
    <property type="term" value="C:endomembrane system"/>
    <property type="evidence" value="ECO:0007669"/>
    <property type="project" value="UniProtKB-SubCell"/>
</dbReference>
<evidence type="ECO:0000256" key="2">
    <source>
        <dbReference type="ARBA" id="ARBA00022692"/>
    </source>
</evidence>
<sequence>MEQRRSGVILDIAFFVITAIWLLEFVFFRDRKPSGGTKREKRSFYWIVAALVFTIGASVMSREASFLVFPETTGMHLTGLVVYALGVALRYWGILELGKMFSRDVAVESSVDLVSSGPYRKLRHPLYTAILLCVTGICLFMGSIIGLLSIAVTVVPALLARMIIEERMLAGELGNGYKSWCQKRYRFIPYLY</sequence>
<protein>
    <submittedName>
        <fullName evidence="6">Isoprenylcysteine carboxylmethyltransferase family protein</fullName>
    </submittedName>
</protein>
<evidence type="ECO:0000256" key="4">
    <source>
        <dbReference type="ARBA" id="ARBA00023136"/>
    </source>
</evidence>
<organism evidence="6 7">
    <name type="scientific">Alteribacter keqinensis</name>
    <dbReference type="NCBI Taxonomy" id="2483800"/>
    <lineage>
        <taxon>Bacteria</taxon>
        <taxon>Bacillati</taxon>
        <taxon>Bacillota</taxon>
        <taxon>Bacilli</taxon>
        <taxon>Bacillales</taxon>
        <taxon>Bacillaceae</taxon>
        <taxon>Alteribacter</taxon>
    </lineage>
</organism>
<feature type="transmembrane region" description="Helical" evidence="5">
    <location>
        <begin position="126"/>
        <end position="159"/>
    </location>
</feature>
<dbReference type="Pfam" id="PF04191">
    <property type="entry name" value="PEMT"/>
    <property type="match status" value="1"/>
</dbReference>
<evidence type="ECO:0000256" key="3">
    <source>
        <dbReference type="ARBA" id="ARBA00022989"/>
    </source>
</evidence>
<keyword evidence="6" id="KW-0489">Methyltransferase</keyword>
<evidence type="ECO:0000256" key="5">
    <source>
        <dbReference type="SAM" id="Phobius"/>
    </source>
</evidence>
<dbReference type="GO" id="GO:0008168">
    <property type="term" value="F:methyltransferase activity"/>
    <property type="evidence" value="ECO:0007669"/>
    <property type="project" value="UniProtKB-KW"/>
</dbReference>
<keyword evidence="7" id="KW-1185">Reference proteome</keyword>
<comment type="subcellular location">
    <subcellularLocation>
        <location evidence="1">Endomembrane system</location>
        <topology evidence="1">Multi-pass membrane protein</topology>
    </subcellularLocation>
</comment>
<dbReference type="OrthoDB" id="5471300at2"/>
<dbReference type="PANTHER" id="PTHR43847:SF1">
    <property type="entry name" value="BLL3993 PROTEIN"/>
    <property type="match status" value="1"/>
</dbReference>
<reference evidence="6 7" key="1">
    <citation type="submission" date="2018-10" db="EMBL/GenBank/DDBJ databases">
        <title>Bacillus Keqinensis sp. nov., a moderately halophilic bacterium isolated from a saline-alkaline lake.</title>
        <authorList>
            <person name="Wang H."/>
        </authorList>
    </citation>
    <scope>NUCLEOTIDE SEQUENCE [LARGE SCALE GENOMIC DNA]</scope>
    <source>
        <strain evidence="6 7">KQ-3</strain>
    </source>
</reference>
<feature type="transmembrane region" description="Helical" evidence="5">
    <location>
        <begin position="44"/>
        <end position="61"/>
    </location>
</feature>
<keyword evidence="4 5" id="KW-0472">Membrane</keyword>
<dbReference type="Proteomes" id="UP000278746">
    <property type="component" value="Unassembled WGS sequence"/>
</dbReference>
<name>A0A3M7TZA3_9BACI</name>
<dbReference type="InterPro" id="IPR007318">
    <property type="entry name" value="Phopholipid_MeTrfase"/>
</dbReference>
<gene>
    <name evidence="6" type="ORF">EBO34_07465</name>
</gene>
<dbReference type="InterPro" id="IPR052527">
    <property type="entry name" value="Metal_cation-efflux_comp"/>
</dbReference>
<keyword evidence="6" id="KW-0808">Transferase</keyword>
<dbReference type="GO" id="GO:0032259">
    <property type="term" value="P:methylation"/>
    <property type="evidence" value="ECO:0007669"/>
    <property type="project" value="UniProtKB-KW"/>
</dbReference>
<dbReference type="Gene3D" id="1.20.120.1630">
    <property type="match status" value="1"/>
</dbReference>
<feature type="transmembrane region" description="Helical" evidence="5">
    <location>
        <begin position="73"/>
        <end position="93"/>
    </location>
</feature>
<comment type="caution">
    <text evidence="6">The sequence shown here is derived from an EMBL/GenBank/DDBJ whole genome shotgun (WGS) entry which is preliminary data.</text>
</comment>
<evidence type="ECO:0000313" key="6">
    <source>
        <dbReference type="EMBL" id="RNA69765.1"/>
    </source>
</evidence>
<proteinExistence type="predicted"/>